<evidence type="ECO:0000256" key="6">
    <source>
        <dbReference type="SAM" id="Phobius"/>
    </source>
</evidence>
<proteinExistence type="predicted"/>
<evidence type="ECO:0000256" key="4">
    <source>
        <dbReference type="ARBA" id="ARBA00023136"/>
    </source>
</evidence>
<dbReference type="InterPro" id="IPR045266">
    <property type="entry name" value="DOH_DOMON"/>
</dbReference>
<dbReference type="EMBL" id="CP097510">
    <property type="protein sequence ID" value="URE34025.1"/>
    <property type="molecule type" value="Genomic_DNA"/>
</dbReference>
<evidence type="ECO:0000256" key="2">
    <source>
        <dbReference type="ARBA" id="ARBA00022448"/>
    </source>
</evidence>
<dbReference type="PANTHER" id="PTHR23130">
    <property type="entry name" value="CYTOCHROME B561 AND DOMON DOMAIN-CONTAINING PROTEIN"/>
    <property type="match status" value="1"/>
</dbReference>
<keyword evidence="3 7" id="KW-0732">Signal</keyword>
<dbReference type="InterPro" id="IPR005018">
    <property type="entry name" value="DOMON_domain"/>
</dbReference>
<feature type="signal peptide" evidence="7">
    <location>
        <begin position="1"/>
        <end position="16"/>
    </location>
</feature>
<feature type="chain" id="PRO_5038454978" evidence="7">
    <location>
        <begin position="17"/>
        <end position="401"/>
    </location>
</feature>
<dbReference type="PROSITE" id="PS50836">
    <property type="entry name" value="DOMON"/>
    <property type="match status" value="1"/>
</dbReference>
<keyword evidence="4 6" id="KW-0472">Membrane</keyword>
<evidence type="ECO:0000256" key="5">
    <source>
        <dbReference type="SAM" id="MobiDB-lite"/>
    </source>
</evidence>
<organism evidence="9 10">
    <name type="scientific">Musa troglodytarum</name>
    <name type="common">fe'i banana</name>
    <dbReference type="NCBI Taxonomy" id="320322"/>
    <lineage>
        <taxon>Eukaryota</taxon>
        <taxon>Viridiplantae</taxon>
        <taxon>Streptophyta</taxon>
        <taxon>Embryophyta</taxon>
        <taxon>Tracheophyta</taxon>
        <taxon>Spermatophyta</taxon>
        <taxon>Magnoliopsida</taxon>
        <taxon>Liliopsida</taxon>
        <taxon>Zingiberales</taxon>
        <taxon>Musaceae</taxon>
        <taxon>Musa</taxon>
    </lineage>
</organism>
<comment type="subcellular location">
    <subcellularLocation>
        <location evidence="1">Membrane</location>
    </subcellularLocation>
</comment>
<feature type="compositionally biased region" description="Basic and acidic residues" evidence="5">
    <location>
        <begin position="333"/>
        <end position="353"/>
    </location>
</feature>
<keyword evidence="2" id="KW-0813">Transport</keyword>
<dbReference type="Pfam" id="PF03351">
    <property type="entry name" value="DOMON"/>
    <property type="match status" value="1"/>
</dbReference>
<dbReference type="Proteomes" id="UP001055439">
    <property type="component" value="Chromosome 8"/>
</dbReference>
<keyword evidence="6" id="KW-1133">Transmembrane helix</keyword>
<evidence type="ECO:0000259" key="8">
    <source>
        <dbReference type="PROSITE" id="PS50836"/>
    </source>
</evidence>
<evidence type="ECO:0000313" key="9">
    <source>
        <dbReference type="EMBL" id="URE34025.1"/>
    </source>
</evidence>
<protein>
    <submittedName>
        <fullName evidence="9">DOMON domain</fullName>
    </submittedName>
</protein>
<keyword evidence="6" id="KW-0812">Transmembrane</keyword>
<evidence type="ECO:0000256" key="1">
    <source>
        <dbReference type="ARBA" id="ARBA00004370"/>
    </source>
</evidence>
<feature type="domain" description="DOMON" evidence="8">
    <location>
        <begin position="182"/>
        <end position="293"/>
    </location>
</feature>
<feature type="transmembrane region" description="Helical" evidence="6">
    <location>
        <begin position="127"/>
        <end position="149"/>
    </location>
</feature>
<dbReference type="PANTHER" id="PTHR23130:SF154">
    <property type="entry name" value="OS01G0895200 PROTEIN"/>
    <property type="match status" value="1"/>
</dbReference>
<dbReference type="AlphaFoldDB" id="A0A9E7L0T0"/>
<dbReference type="SMART" id="SM00664">
    <property type="entry name" value="DoH"/>
    <property type="match status" value="1"/>
</dbReference>
<evidence type="ECO:0000256" key="3">
    <source>
        <dbReference type="ARBA" id="ARBA00022729"/>
    </source>
</evidence>
<gene>
    <name evidence="9" type="ORF">MUK42_17748</name>
</gene>
<name>A0A9E7L0T0_9LILI</name>
<dbReference type="OrthoDB" id="19261at2759"/>
<dbReference type="GO" id="GO:0016020">
    <property type="term" value="C:membrane"/>
    <property type="evidence" value="ECO:0007669"/>
    <property type="project" value="UniProtKB-SubCell"/>
</dbReference>
<sequence length="401" mass="41824">MSTFLIPLLPWLSACGGRRLISIVFHQIRSKPVPFSAYPPPPQQVFSAKPSKENTEGSRNSCADRLCKRGDVSGEEWLGVVKGGDGDGEGENGYLRLPGPTLIGRGEGGVGGEVEDIQGKMEMKRTCLSCISPFFFFLLLLLLCFTSFVNSQSDSCSSKLGVGNLIPFNTSSLTCVTAWSSEGFILRYTKAGPSLWSFVLSAPDTGAYVAIGFSPDGKMVGSSAVVGWTPSGGAGIVKQYYLGGYSSSQCPPDQGSLPLAQGSSLLLSQNSRLYLAFQLNTAQPQQTLIYAVGPSNTLPPSGGSLATHRDKASGTLTAPARGGGGECSSGDDSGEHGDEHEGVGVKNPNDGHQEGGGGNSTQSVGGHSRVATGSGWAINSARNHALLTAIALLLQIFLSRI</sequence>
<dbReference type="CDD" id="cd09631">
    <property type="entry name" value="DOMON_DOH"/>
    <property type="match status" value="1"/>
</dbReference>
<reference evidence="9" key="1">
    <citation type="submission" date="2022-05" db="EMBL/GenBank/DDBJ databases">
        <title>The Musa troglodytarum L. genome provides insights into the mechanism of non-climacteric behaviour and enrichment of carotenoids.</title>
        <authorList>
            <person name="Wang J."/>
        </authorList>
    </citation>
    <scope>NUCLEOTIDE SEQUENCE</scope>
    <source>
        <tissue evidence="9">Leaf</tissue>
    </source>
</reference>
<keyword evidence="10" id="KW-1185">Reference proteome</keyword>
<feature type="region of interest" description="Disordered" evidence="5">
    <location>
        <begin position="300"/>
        <end position="368"/>
    </location>
</feature>
<evidence type="ECO:0000256" key="7">
    <source>
        <dbReference type="SAM" id="SignalP"/>
    </source>
</evidence>
<evidence type="ECO:0000313" key="10">
    <source>
        <dbReference type="Proteomes" id="UP001055439"/>
    </source>
</evidence>
<accession>A0A9E7L0T0</accession>